<dbReference type="InterPro" id="IPR011576">
    <property type="entry name" value="Pyridox_Oxase_N"/>
</dbReference>
<dbReference type="InterPro" id="IPR012349">
    <property type="entry name" value="Split_barrel_FMN-bd"/>
</dbReference>
<dbReference type="EC" id="1.4.3.5" evidence="8"/>
<feature type="domain" description="Pyridoxamine 5'-phosphate oxidase N-terminal" evidence="6">
    <location>
        <begin position="42"/>
        <end position="164"/>
    </location>
</feature>
<comment type="cofactor">
    <cofactor evidence="5">
        <name>FMN</name>
        <dbReference type="ChEBI" id="CHEBI:58210"/>
    </cofactor>
    <text evidence="5">Binds 1 FMN per subunit.</text>
</comment>
<reference evidence="8 9" key="1">
    <citation type="submission" date="2019-11" db="EMBL/GenBank/DDBJ databases">
        <authorList>
            <person name="Li X.-J."/>
            <person name="Feng X.-M."/>
        </authorList>
    </citation>
    <scope>NUCLEOTIDE SEQUENCE [LARGE SCALE GENOMIC DNA]</scope>
    <source>
        <strain evidence="8 9">XMNu-373</strain>
    </source>
</reference>
<feature type="binding site" evidence="5">
    <location>
        <begin position="148"/>
        <end position="149"/>
    </location>
    <ligand>
        <name>FMN</name>
        <dbReference type="ChEBI" id="CHEBI:58210"/>
    </ligand>
</feature>
<protein>
    <submittedName>
        <fullName evidence="8">Pyridoxamine 5'-phosphate oxidase</fullName>
        <ecNumber evidence="8">1.4.3.5</ecNumber>
    </submittedName>
</protein>
<dbReference type="PANTHER" id="PTHR10851">
    <property type="entry name" value="PYRIDOXINE-5-PHOSPHATE OXIDASE"/>
    <property type="match status" value="1"/>
</dbReference>
<feature type="binding site" evidence="5">
    <location>
        <begin position="69"/>
        <end position="74"/>
    </location>
    <ligand>
        <name>FMN</name>
        <dbReference type="ChEBI" id="CHEBI:58210"/>
    </ligand>
</feature>
<evidence type="ECO:0000256" key="1">
    <source>
        <dbReference type="ARBA" id="ARBA00007301"/>
    </source>
</evidence>
<dbReference type="SUPFAM" id="SSF50475">
    <property type="entry name" value="FMN-binding split barrel"/>
    <property type="match status" value="1"/>
</dbReference>
<dbReference type="AlphaFoldDB" id="A0A7K3M670"/>
<organism evidence="8 9">
    <name type="scientific">Phytoactinopolyspora mesophila</name>
    <dbReference type="NCBI Taxonomy" id="2650750"/>
    <lineage>
        <taxon>Bacteria</taxon>
        <taxon>Bacillati</taxon>
        <taxon>Actinomycetota</taxon>
        <taxon>Actinomycetes</taxon>
        <taxon>Jiangellales</taxon>
        <taxon>Jiangellaceae</taxon>
        <taxon>Phytoactinopolyspora</taxon>
    </lineage>
</organism>
<dbReference type="Gene3D" id="2.30.110.10">
    <property type="entry name" value="Electron Transport, Fmn-binding Protein, Chain A"/>
    <property type="match status" value="1"/>
</dbReference>
<sequence length="220" mass="24102">MPSQTNTRDLLRGLPVFPAAMPEFDPDSAPEDPVTLFGVWLESAIHAGVPAPHAVTLSTVDGHGRAAARVLIVKDADSSGWSFATHADSPKARHIAANASVALTFFWVQQGRQIRLRGTATPMDAATNARDFRARPADSRAATLVGRQSETLGDESEYRSALARATEQVAADPEIVSPSWTVYRVQPASVEFWQGSHDRAHIRLLYDKPAGTWRKRRLWP</sequence>
<comment type="similarity">
    <text evidence="1">Belongs to the pyridoxamine 5'-phosphate oxidase family.</text>
</comment>
<feature type="binding site" evidence="5">
    <location>
        <position position="113"/>
    </location>
    <ligand>
        <name>FMN</name>
        <dbReference type="ChEBI" id="CHEBI:58210"/>
    </ligand>
</feature>
<dbReference type="NCBIfam" id="NF004231">
    <property type="entry name" value="PRK05679.1"/>
    <property type="match status" value="1"/>
</dbReference>
<evidence type="ECO:0000256" key="5">
    <source>
        <dbReference type="PIRSR" id="PIRSR000190-2"/>
    </source>
</evidence>
<feature type="binding site" evidence="5">
    <location>
        <position position="203"/>
    </location>
    <ligand>
        <name>FMN</name>
        <dbReference type="ChEBI" id="CHEBI:58210"/>
    </ligand>
</feature>
<dbReference type="RefSeq" id="WP_162451536.1">
    <property type="nucleotide sequence ID" value="NZ_WLZY01000006.1"/>
</dbReference>
<evidence type="ECO:0000256" key="3">
    <source>
        <dbReference type="ARBA" id="ARBA00022643"/>
    </source>
</evidence>
<gene>
    <name evidence="8" type="primary">pdxH</name>
    <name evidence="8" type="ORF">F7O44_17255</name>
</gene>
<name>A0A7K3M670_9ACTN</name>
<dbReference type="Pfam" id="PF10590">
    <property type="entry name" value="PNP_phzG_C"/>
    <property type="match status" value="1"/>
</dbReference>
<evidence type="ECO:0000313" key="8">
    <source>
        <dbReference type="EMBL" id="NDL58821.1"/>
    </source>
</evidence>
<dbReference type="Proteomes" id="UP000460435">
    <property type="component" value="Unassembled WGS sequence"/>
</dbReference>
<feature type="binding site" evidence="5">
    <location>
        <position position="193"/>
    </location>
    <ligand>
        <name>FMN</name>
        <dbReference type="ChEBI" id="CHEBI:58210"/>
    </ligand>
</feature>
<dbReference type="GO" id="GO:0010181">
    <property type="term" value="F:FMN binding"/>
    <property type="evidence" value="ECO:0007669"/>
    <property type="project" value="InterPro"/>
</dbReference>
<dbReference type="PANTHER" id="PTHR10851:SF0">
    <property type="entry name" value="PYRIDOXINE-5'-PHOSPHATE OXIDASE"/>
    <property type="match status" value="1"/>
</dbReference>
<evidence type="ECO:0000259" key="7">
    <source>
        <dbReference type="Pfam" id="PF10590"/>
    </source>
</evidence>
<dbReference type="InterPro" id="IPR019576">
    <property type="entry name" value="Pyridoxamine_oxidase_dimer_C"/>
</dbReference>
<keyword evidence="2" id="KW-0285">Flavoprotein</keyword>
<evidence type="ECO:0000256" key="4">
    <source>
        <dbReference type="ARBA" id="ARBA00023002"/>
    </source>
</evidence>
<evidence type="ECO:0000313" key="9">
    <source>
        <dbReference type="Proteomes" id="UP000460435"/>
    </source>
</evidence>
<proteinExistence type="inferred from homology"/>
<evidence type="ECO:0000259" key="6">
    <source>
        <dbReference type="Pfam" id="PF01243"/>
    </source>
</evidence>
<dbReference type="Pfam" id="PF01243">
    <property type="entry name" value="PNPOx_N"/>
    <property type="match status" value="1"/>
</dbReference>
<dbReference type="GO" id="GO:0008615">
    <property type="term" value="P:pyridoxine biosynthetic process"/>
    <property type="evidence" value="ECO:0007669"/>
    <property type="project" value="InterPro"/>
</dbReference>
<comment type="caution">
    <text evidence="8">The sequence shown here is derived from an EMBL/GenBank/DDBJ whole genome shotgun (WGS) entry which is preliminary data.</text>
</comment>
<keyword evidence="9" id="KW-1185">Reference proteome</keyword>
<feature type="binding site" evidence="5">
    <location>
        <position position="91"/>
    </location>
    <ligand>
        <name>FMN</name>
        <dbReference type="ChEBI" id="CHEBI:58210"/>
    </ligand>
</feature>
<dbReference type="PIRSF" id="PIRSF000190">
    <property type="entry name" value="Pyd_amn-ph_oxd"/>
    <property type="match status" value="1"/>
</dbReference>
<keyword evidence="3 5" id="KW-0288">FMN</keyword>
<keyword evidence="4 8" id="KW-0560">Oxidoreductase</keyword>
<evidence type="ECO:0000256" key="2">
    <source>
        <dbReference type="ARBA" id="ARBA00022630"/>
    </source>
</evidence>
<accession>A0A7K3M670</accession>
<dbReference type="GO" id="GO:0004733">
    <property type="term" value="F:pyridoxamine phosphate oxidase activity"/>
    <property type="evidence" value="ECO:0007669"/>
    <property type="project" value="UniProtKB-EC"/>
</dbReference>
<feature type="domain" description="Pyridoxine 5'-phosphate oxidase dimerisation C-terminal" evidence="7">
    <location>
        <begin position="180"/>
        <end position="220"/>
    </location>
</feature>
<dbReference type="EMBL" id="WLZY01000006">
    <property type="protein sequence ID" value="NDL58821.1"/>
    <property type="molecule type" value="Genomic_DNA"/>
</dbReference>
<dbReference type="InterPro" id="IPR000659">
    <property type="entry name" value="Pyridox_Oxase"/>
</dbReference>